<evidence type="ECO:0000313" key="1">
    <source>
        <dbReference type="EMBL" id="CAG8438912.1"/>
    </source>
</evidence>
<dbReference type="Proteomes" id="UP000789702">
    <property type="component" value="Unassembled WGS sequence"/>
</dbReference>
<organism evidence="1 2">
    <name type="scientific">Dentiscutata heterogama</name>
    <dbReference type="NCBI Taxonomy" id="1316150"/>
    <lineage>
        <taxon>Eukaryota</taxon>
        <taxon>Fungi</taxon>
        <taxon>Fungi incertae sedis</taxon>
        <taxon>Mucoromycota</taxon>
        <taxon>Glomeromycotina</taxon>
        <taxon>Glomeromycetes</taxon>
        <taxon>Diversisporales</taxon>
        <taxon>Gigasporaceae</taxon>
        <taxon>Dentiscutata</taxon>
    </lineage>
</organism>
<gene>
    <name evidence="1" type="ORF">DHETER_LOCUS114</name>
</gene>
<comment type="caution">
    <text evidence="1">The sequence shown here is derived from an EMBL/GenBank/DDBJ whole genome shotgun (WGS) entry which is preliminary data.</text>
</comment>
<reference evidence="1" key="1">
    <citation type="submission" date="2021-06" db="EMBL/GenBank/DDBJ databases">
        <authorList>
            <person name="Kallberg Y."/>
            <person name="Tangrot J."/>
            <person name="Rosling A."/>
        </authorList>
    </citation>
    <scope>NUCLEOTIDE SEQUENCE</scope>
    <source>
        <strain evidence="1">IL203A</strain>
    </source>
</reference>
<name>A0ACA9JVP8_9GLOM</name>
<protein>
    <submittedName>
        <fullName evidence="1">10812_t:CDS:1</fullName>
    </submittedName>
</protein>
<sequence length="107" mass="12577">MNPGGLNSDSFIIYLWLSNIHSFGPLLGQDKPFEFEFQKGEYRMQTQPNKLKLKKILHSKRTFRKLIADDVIDDVIDDTFDDVLHIVDDVINEIKQLDIKLLFYYSL</sequence>
<evidence type="ECO:0000313" key="2">
    <source>
        <dbReference type="Proteomes" id="UP000789702"/>
    </source>
</evidence>
<keyword evidence="2" id="KW-1185">Reference proteome</keyword>
<accession>A0ACA9JVP8</accession>
<proteinExistence type="predicted"/>
<dbReference type="EMBL" id="CAJVPU010000044">
    <property type="protein sequence ID" value="CAG8438912.1"/>
    <property type="molecule type" value="Genomic_DNA"/>
</dbReference>